<comment type="catalytic activity">
    <reaction evidence="11 12">
        <text>hydrogencarbonate + H(+) = CO2 + H2O</text>
        <dbReference type="Rhea" id="RHEA:10748"/>
        <dbReference type="ChEBI" id="CHEBI:15377"/>
        <dbReference type="ChEBI" id="CHEBI:15378"/>
        <dbReference type="ChEBI" id="CHEBI:16526"/>
        <dbReference type="ChEBI" id="CHEBI:17544"/>
        <dbReference type="EC" id="4.2.1.1"/>
    </reaction>
</comment>
<evidence type="ECO:0000313" key="13">
    <source>
        <dbReference type="EMBL" id="BAH03535.2"/>
    </source>
</evidence>
<evidence type="ECO:0000256" key="6">
    <source>
        <dbReference type="ARBA" id="ARBA00022833"/>
    </source>
</evidence>
<dbReference type="PANTHER" id="PTHR18952:SF110">
    <property type="entry name" value="CARBONIC ANHYDRASE 6"/>
    <property type="match status" value="1"/>
</dbReference>
<evidence type="ECO:0000313" key="14">
    <source>
        <dbReference type="VGNC" id="VGNC:15966"/>
    </source>
</evidence>
<dbReference type="GO" id="GO:0005576">
    <property type="term" value="C:extracellular region"/>
    <property type="evidence" value="ECO:0007669"/>
    <property type="project" value="UniProtKB-SubCell"/>
</dbReference>
<keyword evidence="4" id="KW-0964">Secreted</keyword>
<protein>
    <recommendedName>
        <fullName evidence="12">Carbonic anhydrase</fullName>
        <ecNumber evidence="12">4.2.1.1</ecNumber>
    </recommendedName>
</protein>
<name>B7X749_HORSE</name>
<keyword evidence="8" id="KW-0325">Glycoprotein</keyword>
<evidence type="ECO:0000256" key="4">
    <source>
        <dbReference type="ARBA" id="ARBA00022525"/>
    </source>
</evidence>
<dbReference type="RefSeq" id="XP_014593048.1">
    <property type="nucleotide sequence ID" value="XM_014737562.3"/>
</dbReference>
<dbReference type="PeptideAtlas" id="B7X749"/>
<comment type="function">
    <text evidence="10">Reversible hydration of carbon dioxide. Its role in saliva is unknown.</text>
</comment>
<dbReference type="PROSITE" id="PS51144">
    <property type="entry name" value="ALPHA_CA_2"/>
    <property type="match status" value="1"/>
</dbReference>
<evidence type="ECO:0000256" key="3">
    <source>
        <dbReference type="ARBA" id="ARBA00010718"/>
    </source>
</evidence>
<dbReference type="KEGG" id="ecb:100051818"/>
<reference evidence="13" key="1">
    <citation type="journal article" date="2009" name="J. Vet. Med. Sci.">
        <title>Determination of full-length cDNA nucleotide sequence of equine carbonic anhydrase VI and its expression in various tissues.</title>
        <authorList>
            <person name="Ochiai H."/>
            <person name="Kanemaki N."/>
            <person name="Kamoshida S."/>
            <person name="Murakami M."/>
            <person name="Ichihara N."/>
            <person name="Asari M."/>
            <person name="Nishita T."/>
        </authorList>
    </citation>
    <scope>NUCLEOTIDE SEQUENCE</scope>
</reference>
<dbReference type="GO" id="GO:0008270">
    <property type="term" value="F:zinc ion binding"/>
    <property type="evidence" value="ECO:0007669"/>
    <property type="project" value="UniProtKB-UniRule"/>
</dbReference>
<dbReference type="PROSITE" id="PS00162">
    <property type="entry name" value="ALPHA_CA_1"/>
    <property type="match status" value="1"/>
</dbReference>
<dbReference type="InterPro" id="IPR036398">
    <property type="entry name" value="CA_dom_sf"/>
</dbReference>
<dbReference type="GO" id="GO:0004089">
    <property type="term" value="F:carbonate dehydratase activity"/>
    <property type="evidence" value="ECO:0007669"/>
    <property type="project" value="UniProtKB-UniRule"/>
</dbReference>
<evidence type="ECO:0000256" key="9">
    <source>
        <dbReference type="ARBA" id="ARBA00023239"/>
    </source>
</evidence>
<keyword evidence="6 12" id="KW-0862">Zinc</keyword>
<dbReference type="GeneID" id="100051818"/>
<dbReference type="VGNC" id="VGNC:15966">
    <property type="gene designation" value="CA6"/>
</dbReference>
<dbReference type="OrthoDB" id="429145at2759"/>
<dbReference type="FunFam" id="3.10.200.10:FF:000003">
    <property type="entry name" value="Carbonic anhydrase 12"/>
    <property type="match status" value="1"/>
</dbReference>
<feature type="signal peptide" evidence="12">
    <location>
        <begin position="1"/>
        <end position="17"/>
    </location>
</feature>
<feature type="chain" id="PRO_5039968432" description="Carbonic anhydrase" evidence="12">
    <location>
        <begin position="18"/>
        <end position="319"/>
    </location>
</feature>
<evidence type="ECO:0000256" key="11">
    <source>
        <dbReference type="ARBA" id="ARBA00048348"/>
    </source>
</evidence>
<dbReference type="InterPro" id="IPR018338">
    <property type="entry name" value="Carbonic_anhydrase_a-class_CS"/>
</dbReference>
<dbReference type="STRING" id="9796.ENSECAP00000001069"/>
<evidence type="ECO:0000256" key="5">
    <source>
        <dbReference type="ARBA" id="ARBA00022723"/>
    </source>
</evidence>
<accession>B7X749</accession>
<dbReference type="RefSeq" id="XP_070101677.1">
    <property type="nucleotide sequence ID" value="XM_070245576.1"/>
</dbReference>
<dbReference type="Bgee" id="ENSECAG00000000719">
    <property type="expression patterns" value="Expressed in zone of skin and 7 other cell types or tissues"/>
</dbReference>
<dbReference type="PANTHER" id="PTHR18952">
    <property type="entry name" value="CARBONIC ANHYDRASE"/>
    <property type="match status" value="1"/>
</dbReference>
<dbReference type="RefSeq" id="XP_070101668.1">
    <property type="nucleotide sequence ID" value="XM_070245567.1"/>
</dbReference>
<keyword evidence="7" id="KW-1015">Disulfide bond</keyword>
<dbReference type="Pfam" id="PF00194">
    <property type="entry name" value="Carb_anhydrase"/>
    <property type="match status" value="1"/>
</dbReference>
<evidence type="ECO:0000256" key="12">
    <source>
        <dbReference type="RuleBase" id="RU367011"/>
    </source>
</evidence>
<dbReference type="EC" id="4.2.1.1" evidence="12"/>
<dbReference type="SMR" id="B7X749"/>
<evidence type="ECO:0000256" key="8">
    <source>
        <dbReference type="ARBA" id="ARBA00023180"/>
    </source>
</evidence>
<dbReference type="FunCoup" id="B7X749">
    <property type="interactions" value="10"/>
</dbReference>
<dbReference type="SUPFAM" id="SSF51069">
    <property type="entry name" value="Carbonic anhydrase"/>
    <property type="match status" value="1"/>
</dbReference>
<dbReference type="AlphaFoldDB" id="B7X749"/>
<proteinExistence type="evidence at transcript level"/>
<evidence type="ECO:0000256" key="1">
    <source>
        <dbReference type="ARBA" id="ARBA00001947"/>
    </source>
</evidence>
<comment type="cofactor">
    <cofactor evidence="1 12">
        <name>Zn(2+)</name>
        <dbReference type="ChEBI" id="CHEBI:29105"/>
    </cofactor>
</comment>
<accession>F6UY71</accession>
<gene>
    <name evidence="13 14" type="primary">CA6</name>
</gene>
<dbReference type="InterPro" id="IPR001148">
    <property type="entry name" value="CA_dom"/>
</dbReference>
<dbReference type="PaxDb" id="9796-ENSECAP00000001069"/>
<evidence type="ECO:0000256" key="2">
    <source>
        <dbReference type="ARBA" id="ARBA00004613"/>
    </source>
</evidence>
<dbReference type="Gene3D" id="3.10.200.10">
    <property type="entry name" value="Alpha carbonic anhydrase"/>
    <property type="match status" value="1"/>
</dbReference>
<evidence type="ECO:0000256" key="10">
    <source>
        <dbReference type="ARBA" id="ARBA00025355"/>
    </source>
</evidence>
<keyword evidence="9 12" id="KW-0456">Lyase</keyword>
<dbReference type="HOGENOM" id="CLU_039326_1_0_1"/>
<dbReference type="RefSeq" id="NP_001137421.2">
    <property type="nucleotide sequence ID" value="NM_001143949.3"/>
</dbReference>
<sequence length="319" mass="36285">MQAPLTLLSLLLLGAQAGQHWTYSDGELDEAHWSNEYPTCGGDRQSPIDLQSKKMRYNPSLKPLTLVGYEDQEGEFSMTNNGHTVQISLRPTMHMEAADGTKYVAEQMHFHWGGGASEISGSEHTIDGIRYVTEIHLVHYNSKYGSYDIAKDEPDGLAVLAVLVEVSDYAENTYYSKFLSHLSEVRYSGQSTVLSGLNIQDMLPKDLRYYYSYQGSLTTPPCTENVQWFLLADPVKLSKSQVLKLENSLLDSQNKTLNNGYRSTQHLNGRVVETNFIYHPNQQSVLGSELQFHLTRIDNNLEYFRRLIEQKQVKRKGKY</sequence>
<comment type="subcellular location">
    <subcellularLocation>
        <location evidence="2">Secreted</location>
    </subcellularLocation>
</comment>
<dbReference type="EMBL" id="AB354636">
    <property type="protein sequence ID" value="BAH03535.2"/>
    <property type="molecule type" value="mRNA"/>
</dbReference>
<keyword evidence="12" id="KW-0732">Signal</keyword>
<dbReference type="SMART" id="SM01057">
    <property type="entry name" value="Carb_anhydrase"/>
    <property type="match status" value="1"/>
</dbReference>
<dbReference type="InterPro" id="IPR023561">
    <property type="entry name" value="Carbonic_anhydrase_a-class"/>
</dbReference>
<dbReference type="CTD" id="765"/>
<keyword evidence="5 12" id="KW-0479">Metal-binding</keyword>
<comment type="similarity">
    <text evidence="3 12">Belongs to the alpha-carbonic anhydrase family.</text>
</comment>
<evidence type="ECO:0000256" key="7">
    <source>
        <dbReference type="ARBA" id="ARBA00023157"/>
    </source>
</evidence>
<organism evidence="13">
    <name type="scientific">Equus caballus</name>
    <name type="common">Horse</name>
    <dbReference type="NCBI Taxonomy" id="9796"/>
    <lineage>
        <taxon>Eukaryota</taxon>
        <taxon>Metazoa</taxon>
        <taxon>Chordata</taxon>
        <taxon>Craniata</taxon>
        <taxon>Vertebrata</taxon>
        <taxon>Euteleostomi</taxon>
        <taxon>Mammalia</taxon>
        <taxon>Eutheria</taxon>
        <taxon>Laurasiatheria</taxon>
        <taxon>Perissodactyla</taxon>
        <taxon>Equidae</taxon>
        <taxon>Equus</taxon>
    </lineage>
</organism>
<dbReference type="OMA" id="PMINNGH"/>